<feature type="domain" description="CCHC-type" evidence="11">
    <location>
        <begin position="334"/>
        <end position="349"/>
    </location>
</feature>
<protein>
    <recommendedName>
        <fullName evidence="7">Zinc finger CCHC domain-containing protein 7</fullName>
    </recommendedName>
    <alternativeName>
        <fullName evidence="8">TRAMP-like complex RNA-binding factor ZCCHC7</fullName>
    </alternativeName>
</protein>
<dbReference type="GeneTree" id="ENSGT00950000183041"/>
<comment type="subcellular location">
    <subcellularLocation>
        <location evidence="1">Nucleus</location>
        <location evidence="1">Nucleolus</location>
    </subcellularLocation>
</comment>
<feature type="compositionally biased region" description="Basic residues" evidence="10">
    <location>
        <begin position="637"/>
        <end position="651"/>
    </location>
</feature>
<keyword evidence="13" id="KW-1185">Reference proteome</keyword>
<feature type="compositionally biased region" description="Basic residues" evidence="10">
    <location>
        <begin position="588"/>
        <end position="599"/>
    </location>
</feature>
<dbReference type="Proteomes" id="UP000265020">
    <property type="component" value="Unassembled WGS sequence"/>
</dbReference>
<dbReference type="GO" id="GO:0071035">
    <property type="term" value="P:nuclear polyadenylation-dependent rRNA catabolic process"/>
    <property type="evidence" value="ECO:0007669"/>
    <property type="project" value="TreeGrafter"/>
</dbReference>
<feature type="compositionally biased region" description="Acidic residues" evidence="10">
    <location>
        <begin position="136"/>
        <end position="146"/>
    </location>
</feature>
<evidence type="ECO:0000256" key="6">
    <source>
        <dbReference type="ARBA" id="ARBA00023242"/>
    </source>
</evidence>
<evidence type="ECO:0000256" key="9">
    <source>
        <dbReference type="PROSITE-ProRule" id="PRU00047"/>
    </source>
</evidence>
<feature type="compositionally biased region" description="Basic and acidic residues" evidence="10">
    <location>
        <begin position="53"/>
        <end position="80"/>
    </location>
</feature>
<feature type="compositionally biased region" description="Basic residues" evidence="10">
    <location>
        <begin position="95"/>
        <end position="112"/>
    </location>
</feature>
<feature type="compositionally biased region" description="Polar residues" evidence="10">
    <location>
        <begin position="154"/>
        <end position="164"/>
    </location>
</feature>
<evidence type="ECO:0000313" key="12">
    <source>
        <dbReference type="Ensembl" id="ENSCVAP00000030639.1"/>
    </source>
</evidence>
<evidence type="ECO:0000256" key="5">
    <source>
        <dbReference type="ARBA" id="ARBA00022833"/>
    </source>
</evidence>
<feature type="region of interest" description="Disordered" evidence="10">
    <location>
        <begin position="470"/>
        <end position="671"/>
    </location>
</feature>
<dbReference type="FunFam" id="4.10.60.10:FF:000020">
    <property type="entry name" value="Zinc finger CCHC domain-containing protein 7"/>
    <property type="match status" value="1"/>
</dbReference>
<dbReference type="GO" id="GO:0071037">
    <property type="term" value="P:nuclear polyadenylation-dependent snRNA catabolic process"/>
    <property type="evidence" value="ECO:0007669"/>
    <property type="project" value="TreeGrafter"/>
</dbReference>
<dbReference type="GO" id="GO:0071038">
    <property type="term" value="P:TRAMP-dependent tRNA surveillance pathway"/>
    <property type="evidence" value="ECO:0007669"/>
    <property type="project" value="TreeGrafter"/>
</dbReference>
<feature type="region of interest" description="Disordered" evidence="10">
    <location>
        <begin position="1"/>
        <end position="23"/>
    </location>
</feature>
<name>A0A3Q2EFY1_CYPVA</name>
<dbReference type="GO" id="GO:0071031">
    <property type="term" value="P:nuclear mRNA surveillance of mRNA 3'-end processing"/>
    <property type="evidence" value="ECO:0007669"/>
    <property type="project" value="TreeGrafter"/>
</dbReference>
<dbReference type="GO" id="GO:0008270">
    <property type="term" value="F:zinc ion binding"/>
    <property type="evidence" value="ECO:0007669"/>
    <property type="project" value="UniProtKB-KW"/>
</dbReference>
<keyword evidence="3" id="KW-0677">Repeat</keyword>
<organism evidence="12 13">
    <name type="scientific">Cyprinodon variegatus</name>
    <name type="common">Sheepshead minnow</name>
    <dbReference type="NCBI Taxonomy" id="28743"/>
    <lineage>
        <taxon>Eukaryota</taxon>
        <taxon>Metazoa</taxon>
        <taxon>Chordata</taxon>
        <taxon>Craniata</taxon>
        <taxon>Vertebrata</taxon>
        <taxon>Euteleostomi</taxon>
        <taxon>Actinopterygii</taxon>
        <taxon>Neopterygii</taxon>
        <taxon>Teleostei</taxon>
        <taxon>Neoteleostei</taxon>
        <taxon>Acanthomorphata</taxon>
        <taxon>Ovalentaria</taxon>
        <taxon>Atherinomorphae</taxon>
        <taxon>Cyprinodontiformes</taxon>
        <taxon>Cyprinodontidae</taxon>
        <taxon>Cyprinodon</taxon>
    </lineage>
</organism>
<evidence type="ECO:0000256" key="1">
    <source>
        <dbReference type="ARBA" id="ARBA00004604"/>
    </source>
</evidence>
<dbReference type="GO" id="GO:0005730">
    <property type="term" value="C:nucleolus"/>
    <property type="evidence" value="ECO:0007669"/>
    <property type="project" value="UniProtKB-SubCell"/>
</dbReference>
<dbReference type="PROSITE" id="PS50158">
    <property type="entry name" value="ZF_CCHC"/>
    <property type="match status" value="4"/>
</dbReference>
<dbReference type="InterPro" id="IPR051644">
    <property type="entry name" value="TRAMP_AT-DNA-binding"/>
</dbReference>
<keyword evidence="4 9" id="KW-0863">Zinc-finger</keyword>
<feature type="domain" description="CCHC-type" evidence="11">
    <location>
        <begin position="286"/>
        <end position="301"/>
    </location>
</feature>
<reference evidence="12" key="1">
    <citation type="submission" date="2025-08" db="UniProtKB">
        <authorList>
            <consortium name="Ensembl"/>
        </authorList>
    </citation>
    <scope>IDENTIFICATION</scope>
</reference>
<dbReference type="Ensembl" id="ENSCVAT00000024733.1">
    <property type="protein sequence ID" value="ENSCVAP00000030639.1"/>
    <property type="gene ID" value="ENSCVAG00000019331.1"/>
</dbReference>
<feature type="domain" description="CCHC-type" evidence="11">
    <location>
        <begin position="419"/>
        <end position="434"/>
    </location>
</feature>
<dbReference type="Gene3D" id="4.10.60.10">
    <property type="entry name" value="Zinc finger, CCHC-type"/>
    <property type="match status" value="3"/>
</dbReference>
<accession>A0A3Q2EFY1</accession>
<dbReference type="GO" id="GO:0003723">
    <property type="term" value="F:RNA binding"/>
    <property type="evidence" value="ECO:0007669"/>
    <property type="project" value="TreeGrafter"/>
</dbReference>
<evidence type="ECO:0000313" key="13">
    <source>
        <dbReference type="Proteomes" id="UP000265020"/>
    </source>
</evidence>
<keyword evidence="6" id="KW-0539">Nucleus</keyword>
<evidence type="ECO:0000256" key="4">
    <source>
        <dbReference type="ARBA" id="ARBA00022771"/>
    </source>
</evidence>
<feature type="compositionally biased region" description="Low complexity" evidence="10">
    <location>
        <begin position="173"/>
        <end position="194"/>
    </location>
</feature>
<evidence type="ECO:0000259" key="11">
    <source>
        <dbReference type="PROSITE" id="PS50158"/>
    </source>
</evidence>
<feature type="compositionally biased region" description="Acidic residues" evidence="10">
    <location>
        <begin position="236"/>
        <end position="246"/>
    </location>
</feature>
<reference evidence="12" key="2">
    <citation type="submission" date="2025-09" db="UniProtKB">
        <authorList>
            <consortium name="Ensembl"/>
        </authorList>
    </citation>
    <scope>IDENTIFICATION</scope>
</reference>
<dbReference type="InterPro" id="IPR001878">
    <property type="entry name" value="Znf_CCHC"/>
</dbReference>
<evidence type="ECO:0000256" key="2">
    <source>
        <dbReference type="ARBA" id="ARBA00022723"/>
    </source>
</evidence>
<feature type="region of interest" description="Disordered" evidence="10">
    <location>
        <begin position="53"/>
        <end position="115"/>
    </location>
</feature>
<dbReference type="InterPro" id="IPR036875">
    <property type="entry name" value="Znf_CCHC_sf"/>
</dbReference>
<feature type="domain" description="CCHC-type" evidence="11">
    <location>
        <begin position="352"/>
        <end position="367"/>
    </location>
</feature>
<feature type="compositionally biased region" description="Polar residues" evidence="10">
    <location>
        <begin position="505"/>
        <end position="517"/>
    </location>
</feature>
<keyword evidence="2" id="KW-0479">Metal-binding</keyword>
<dbReference type="SUPFAM" id="SSF57756">
    <property type="entry name" value="Retrovirus zinc finger-like domains"/>
    <property type="match status" value="2"/>
</dbReference>
<evidence type="ECO:0000256" key="7">
    <source>
        <dbReference type="ARBA" id="ARBA00041190"/>
    </source>
</evidence>
<sequence>MYSAYQDREELEDELYQEDSGLSEADSELEFHLYSQLHYSSNAGEIEELEAGAEKQYESRENRQGDVLEKTRDGDQELKYKKGSRPTPSSNDHLKVKKKAALKKKGKIKSKGQKLSSLRFEEVIVIDSSPDVISISDEDNDSDDDGVCAFKGQGSRQLQTSTPAQKALQKGRSPLVPVAVLSSSTESSESQSDSDSSDSTDADDLENWMILGQGKQDGDRSISLNVEGGSYSSGTDAEEEEEEEEGGSWIVSEKDKEAQIFNKGRGPRTFLQRPSSRYYTGKSVHCRNCNKTGHLSKNCPDPKVSLHHCTVGRPSGKSKRTNCCVLCLQKLMPCFLCGTTDHLASQCPNKHCNNCGQPGHLFNSCSERAYWHKQCHRCSMRGHFIDACPEIWRQYHITTKRGPPVKQQEDGGAKSPAYCYNCSKKGHLGHECKQQRMFSGVFPNYPFINHYDTLKDINRRQHRIEMKVKDIGRNGAPSAASPAPPTPGPPKKKQKRNHYKDSPNSKHTPYQTPNRANPNHIIFNDDDFDSTPRRKPDKSPKSGSSAKPWKPKRPLPATRDPLPLSKLVVDEASDFPRGGGPQGDKEGKMKKKSKFRKKQGNLFMSEEQKDWKPGHVYRTEEERSRGPKPKNQMGEKKKQRKFPNKTPKKQAGKPMYEEDNLFLIKQRKRSR</sequence>
<dbReference type="Pfam" id="PF00098">
    <property type="entry name" value="zf-CCHC"/>
    <property type="match status" value="2"/>
</dbReference>
<dbReference type="GO" id="GO:0071039">
    <property type="term" value="P:nuclear polyadenylation-dependent CUT catabolic process"/>
    <property type="evidence" value="ECO:0007669"/>
    <property type="project" value="TreeGrafter"/>
</dbReference>
<feature type="region of interest" description="Disordered" evidence="10">
    <location>
        <begin position="131"/>
        <end position="248"/>
    </location>
</feature>
<feature type="compositionally biased region" description="Acidic residues" evidence="10">
    <location>
        <begin position="195"/>
        <end position="206"/>
    </location>
</feature>
<dbReference type="STRING" id="28743.ENSCVAP00000030639"/>
<keyword evidence="5" id="KW-0862">Zinc</keyword>
<dbReference type="GO" id="GO:0071036">
    <property type="term" value="P:nuclear polyadenylation-dependent snoRNA catabolic process"/>
    <property type="evidence" value="ECO:0007669"/>
    <property type="project" value="TreeGrafter"/>
</dbReference>
<dbReference type="PANTHER" id="PTHR46543">
    <property type="entry name" value="ZINC FINGER CCHC DOMAIN-CONTAINING PROTEIN 7"/>
    <property type="match status" value="1"/>
</dbReference>
<evidence type="ECO:0000256" key="10">
    <source>
        <dbReference type="SAM" id="MobiDB-lite"/>
    </source>
</evidence>
<dbReference type="GO" id="GO:0031499">
    <property type="term" value="C:TRAMP complex"/>
    <property type="evidence" value="ECO:0007669"/>
    <property type="project" value="TreeGrafter"/>
</dbReference>
<dbReference type="AlphaFoldDB" id="A0A3Q2EFY1"/>
<dbReference type="PANTHER" id="PTHR46543:SF1">
    <property type="entry name" value="ZINC FINGER CCHC DOMAIN-CONTAINING PROTEIN 7"/>
    <property type="match status" value="1"/>
</dbReference>
<dbReference type="SMART" id="SM00343">
    <property type="entry name" value="ZnF_C2HC"/>
    <property type="match status" value="5"/>
</dbReference>
<feature type="compositionally biased region" description="Basic and acidic residues" evidence="10">
    <location>
        <begin position="606"/>
        <end position="625"/>
    </location>
</feature>
<evidence type="ECO:0000256" key="3">
    <source>
        <dbReference type="ARBA" id="ARBA00022737"/>
    </source>
</evidence>
<proteinExistence type="predicted"/>
<feature type="compositionally biased region" description="Basic and acidic residues" evidence="10">
    <location>
        <begin position="530"/>
        <end position="540"/>
    </location>
</feature>
<evidence type="ECO:0000256" key="8">
    <source>
        <dbReference type="ARBA" id="ARBA00043023"/>
    </source>
</evidence>